<protein>
    <submittedName>
        <fullName evidence="1">Uncharacterized protein</fullName>
    </submittedName>
</protein>
<accession>A0A0E9TEN2</accession>
<sequence length="29" mass="3298">MHNVALYYSATAEEFGKALYVNGVNTTFW</sequence>
<proteinExistence type="predicted"/>
<reference evidence="1" key="2">
    <citation type="journal article" date="2015" name="Fish Shellfish Immunol.">
        <title>Early steps in the European eel (Anguilla anguilla)-Vibrio vulnificus interaction in the gills: Role of the RtxA13 toxin.</title>
        <authorList>
            <person name="Callol A."/>
            <person name="Pajuelo D."/>
            <person name="Ebbesson L."/>
            <person name="Teles M."/>
            <person name="MacKenzie S."/>
            <person name="Amaro C."/>
        </authorList>
    </citation>
    <scope>NUCLEOTIDE SEQUENCE</scope>
</reference>
<evidence type="ECO:0000313" key="1">
    <source>
        <dbReference type="EMBL" id="JAH52051.1"/>
    </source>
</evidence>
<name>A0A0E9TEN2_ANGAN</name>
<reference evidence="1" key="1">
    <citation type="submission" date="2014-11" db="EMBL/GenBank/DDBJ databases">
        <authorList>
            <person name="Amaro Gonzalez C."/>
        </authorList>
    </citation>
    <scope>NUCLEOTIDE SEQUENCE</scope>
</reference>
<organism evidence="1">
    <name type="scientific">Anguilla anguilla</name>
    <name type="common">European freshwater eel</name>
    <name type="synonym">Muraena anguilla</name>
    <dbReference type="NCBI Taxonomy" id="7936"/>
    <lineage>
        <taxon>Eukaryota</taxon>
        <taxon>Metazoa</taxon>
        <taxon>Chordata</taxon>
        <taxon>Craniata</taxon>
        <taxon>Vertebrata</taxon>
        <taxon>Euteleostomi</taxon>
        <taxon>Actinopterygii</taxon>
        <taxon>Neopterygii</taxon>
        <taxon>Teleostei</taxon>
        <taxon>Anguilliformes</taxon>
        <taxon>Anguillidae</taxon>
        <taxon>Anguilla</taxon>
    </lineage>
</organism>
<dbReference type="AlphaFoldDB" id="A0A0E9TEN2"/>
<dbReference type="EMBL" id="GBXM01056526">
    <property type="protein sequence ID" value="JAH52051.1"/>
    <property type="molecule type" value="Transcribed_RNA"/>
</dbReference>